<accession>A0A4Q7MT14</accession>
<comment type="caution">
    <text evidence="1">The sequence shown here is derived from an EMBL/GenBank/DDBJ whole genome shotgun (WGS) entry which is preliminary data.</text>
</comment>
<dbReference type="AlphaFoldDB" id="A0A4Q7MT14"/>
<dbReference type="RefSeq" id="WP_130542421.1">
    <property type="nucleotide sequence ID" value="NZ_CP042431.1"/>
</dbReference>
<sequence length="255" mass="28086">MFTYNNSRVAILFLLCITFFSCKKEEKLPGTASLTVVNMVRGAQTMVANFGGTAPLTYYATAPFLYYNTFTYYQNRFNSVSGTQNIGFFCLPDTTDKSKPVLLCNIDLPVASINSLFLIGTLEQPDNLFIRDEVPFIPLTDSSGGFRFVNVLANSGPVSINIKDQAPGSLISSLAYKGVSDFIKLPVKPGVTGYVFEFRDAGTGSLIFSYTTPYMDVYQPGETNFWMWRCNTMALSGDRNGTGANASAVVRVYNF</sequence>
<dbReference type="OrthoDB" id="751045at2"/>
<organism evidence="1 2">
    <name type="scientific">Pseudobacter ginsenosidimutans</name>
    <dbReference type="NCBI Taxonomy" id="661488"/>
    <lineage>
        <taxon>Bacteria</taxon>
        <taxon>Pseudomonadati</taxon>
        <taxon>Bacteroidota</taxon>
        <taxon>Chitinophagia</taxon>
        <taxon>Chitinophagales</taxon>
        <taxon>Chitinophagaceae</taxon>
        <taxon>Pseudobacter</taxon>
    </lineage>
</organism>
<keyword evidence="2" id="KW-1185">Reference proteome</keyword>
<name>A0A4Q7MT14_9BACT</name>
<dbReference type="EMBL" id="SGXA01000002">
    <property type="protein sequence ID" value="RZS71955.1"/>
    <property type="molecule type" value="Genomic_DNA"/>
</dbReference>
<evidence type="ECO:0000313" key="2">
    <source>
        <dbReference type="Proteomes" id="UP000293874"/>
    </source>
</evidence>
<gene>
    <name evidence="1" type="ORF">EV199_3868</name>
</gene>
<reference evidence="1 2" key="1">
    <citation type="submission" date="2019-02" db="EMBL/GenBank/DDBJ databases">
        <title>Genomic Encyclopedia of Type Strains, Phase IV (KMG-IV): sequencing the most valuable type-strain genomes for metagenomic binning, comparative biology and taxonomic classification.</title>
        <authorList>
            <person name="Goeker M."/>
        </authorList>
    </citation>
    <scope>NUCLEOTIDE SEQUENCE [LARGE SCALE GENOMIC DNA]</scope>
    <source>
        <strain evidence="1 2">DSM 18116</strain>
    </source>
</reference>
<evidence type="ECO:0000313" key="1">
    <source>
        <dbReference type="EMBL" id="RZS71955.1"/>
    </source>
</evidence>
<proteinExistence type="predicted"/>
<protein>
    <recommendedName>
        <fullName evidence="3">DUF4397 domain-containing protein</fullName>
    </recommendedName>
</protein>
<evidence type="ECO:0008006" key="3">
    <source>
        <dbReference type="Google" id="ProtNLM"/>
    </source>
</evidence>
<dbReference type="Proteomes" id="UP000293874">
    <property type="component" value="Unassembled WGS sequence"/>
</dbReference>